<evidence type="ECO:0000256" key="1">
    <source>
        <dbReference type="ARBA" id="ARBA00005428"/>
    </source>
</evidence>
<dbReference type="GO" id="GO:0046872">
    <property type="term" value="F:metal ion binding"/>
    <property type="evidence" value="ECO:0007669"/>
    <property type="project" value="InterPro"/>
</dbReference>
<evidence type="ECO:0000313" key="4">
    <source>
        <dbReference type="Proteomes" id="UP000215433"/>
    </source>
</evidence>
<accession>A0A229VWR1</accession>
<comment type="caution">
    <text evidence="3">The sequence shown here is derived from an EMBL/GenBank/DDBJ whole genome shotgun (WGS) entry which is preliminary data.</text>
</comment>
<dbReference type="Proteomes" id="UP000215433">
    <property type="component" value="Unassembled WGS sequence"/>
</dbReference>
<protein>
    <submittedName>
        <fullName evidence="3">Transcriptional regulator</fullName>
    </submittedName>
</protein>
<gene>
    <name evidence="3" type="ORF">Tam10B_1694</name>
</gene>
<dbReference type="InterPro" id="IPR003735">
    <property type="entry name" value="Metal_Tscrpt_repr"/>
</dbReference>
<dbReference type="OrthoDB" id="9811244at2"/>
<dbReference type="Gene3D" id="1.20.58.1000">
    <property type="entry name" value="Metal-sensitive repressor, helix protomer"/>
    <property type="match status" value="1"/>
</dbReference>
<reference evidence="3 4" key="1">
    <citation type="submission" date="2017-05" db="EMBL/GenBank/DDBJ databases">
        <title>Bifidobacterium vansinderenii sp. nov.</title>
        <authorList>
            <person name="Lugli G.A."/>
            <person name="Duranti S."/>
            <person name="Mangifesta M."/>
        </authorList>
    </citation>
    <scope>NUCLEOTIDE SEQUENCE [LARGE SCALE GENOMIC DNA]</scope>
    <source>
        <strain evidence="3 4">Tam10B</strain>
    </source>
</reference>
<dbReference type="Pfam" id="PF02583">
    <property type="entry name" value="Trns_repr_metal"/>
    <property type="match status" value="1"/>
</dbReference>
<dbReference type="AlphaFoldDB" id="A0A229VWR1"/>
<proteinExistence type="inferred from homology"/>
<evidence type="ECO:0000256" key="2">
    <source>
        <dbReference type="ARBA" id="ARBA00023008"/>
    </source>
</evidence>
<dbReference type="PANTHER" id="PTHR33677:SF3">
    <property type="entry name" value="COPPER-SENSING TRANSCRIPTIONAL REPRESSOR RICR"/>
    <property type="match status" value="1"/>
</dbReference>
<comment type="similarity">
    <text evidence="1">Belongs to the CsoR family.</text>
</comment>
<dbReference type="GO" id="GO:0003677">
    <property type="term" value="F:DNA binding"/>
    <property type="evidence" value="ECO:0007669"/>
    <property type="project" value="InterPro"/>
</dbReference>
<sequence length="139" mass="14759">MTNDVVSATDNTTDETTNGACCGCHDHTDRSGNGADSNAHGDADHNTHGYIQDQKKIVARLSRIEGQVRGIKQMAQNGDYCIDILTQISAANSALRSVALLLLDDHLSHCVKQASAQGDQVADDKLKEASAAIARLVKS</sequence>
<dbReference type="PANTHER" id="PTHR33677">
    <property type="entry name" value="TRANSCRIPTIONAL REPRESSOR FRMR-RELATED"/>
    <property type="match status" value="1"/>
</dbReference>
<dbReference type="CDD" id="cd10148">
    <property type="entry name" value="CsoR-like_DUF156"/>
    <property type="match status" value="1"/>
</dbReference>
<dbReference type="EMBL" id="NEWD01000023">
    <property type="protein sequence ID" value="OXN00059.1"/>
    <property type="molecule type" value="Genomic_DNA"/>
</dbReference>
<keyword evidence="2" id="KW-0186">Copper</keyword>
<dbReference type="GO" id="GO:0045892">
    <property type="term" value="P:negative regulation of DNA-templated transcription"/>
    <property type="evidence" value="ECO:0007669"/>
    <property type="project" value="UniProtKB-ARBA"/>
</dbReference>
<dbReference type="InterPro" id="IPR038390">
    <property type="entry name" value="Metal_Tscrpt_repr_sf"/>
</dbReference>
<organism evidence="3 4">
    <name type="scientific">Bifidobacterium vansinderenii</name>
    <dbReference type="NCBI Taxonomy" id="1984871"/>
    <lineage>
        <taxon>Bacteria</taxon>
        <taxon>Bacillati</taxon>
        <taxon>Actinomycetota</taxon>
        <taxon>Actinomycetes</taxon>
        <taxon>Bifidobacteriales</taxon>
        <taxon>Bifidobacteriaceae</taxon>
        <taxon>Bifidobacterium</taxon>
    </lineage>
</organism>
<evidence type="ECO:0000313" key="3">
    <source>
        <dbReference type="EMBL" id="OXN00059.1"/>
    </source>
</evidence>
<keyword evidence="4" id="KW-1185">Reference proteome</keyword>
<name>A0A229VWR1_9BIFI</name>